<evidence type="ECO:0000259" key="2">
    <source>
        <dbReference type="PROSITE" id="PS50405"/>
    </source>
</evidence>
<reference evidence="3 4" key="1">
    <citation type="journal article" date="2012" name="Genet. Mol. Biol.">
        <title>Analysis of 16S rRNA and mxaF genes revealing insights into Methylobacterium niche-specific plant association.</title>
        <authorList>
            <person name="Dourado M.N."/>
            <person name="Andreote F.D."/>
            <person name="Dini-Andreote F."/>
            <person name="Conti R."/>
            <person name="Araujo J.M."/>
            <person name="Araujo W.L."/>
        </authorList>
    </citation>
    <scope>NUCLEOTIDE SEQUENCE [LARGE SCALE GENOMIC DNA]</scope>
    <source>
        <strain evidence="3 4">TC3-10</strain>
    </source>
</reference>
<gene>
    <name evidence="3" type="ORF">MOTC310_07640</name>
</gene>
<dbReference type="SUPFAM" id="SSF52833">
    <property type="entry name" value="Thioredoxin-like"/>
    <property type="match status" value="1"/>
</dbReference>
<dbReference type="InterPro" id="IPR036249">
    <property type="entry name" value="Thioredoxin-like_sf"/>
</dbReference>
<dbReference type="CDD" id="cd03192">
    <property type="entry name" value="GST_C_Sigma_like"/>
    <property type="match status" value="1"/>
</dbReference>
<dbReference type="EMBL" id="MLCA01000001">
    <property type="protein sequence ID" value="MEE7490362.1"/>
    <property type="molecule type" value="Genomic_DNA"/>
</dbReference>
<dbReference type="Gene3D" id="1.20.1050.10">
    <property type="match status" value="1"/>
</dbReference>
<proteinExistence type="predicted"/>
<dbReference type="PANTHER" id="PTHR11571">
    <property type="entry name" value="GLUTATHIONE S-TRANSFERASE"/>
    <property type="match status" value="1"/>
</dbReference>
<evidence type="ECO:0000313" key="3">
    <source>
        <dbReference type="EMBL" id="MEE7490362.1"/>
    </source>
</evidence>
<dbReference type="PROSITE" id="PS50404">
    <property type="entry name" value="GST_NTER"/>
    <property type="match status" value="1"/>
</dbReference>
<dbReference type="InterPro" id="IPR004046">
    <property type="entry name" value="GST_C"/>
</dbReference>
<keyword evidence="4" id="KW-1185">Reference proteome</keyword>
<dbReference type="PROSITE" id="PS50405">
    <property type="entry name" value="GST_CTER"/>
    <property type="match status" value="1"/>
</dbReference>
<comment type="caution">
    <text evidence="3">The sequence shown here is derived from an EMBL/GenBank/DDBJ whole genome shotgun (WGS) entry which is preliminary data.</text>
</comment>
<dbReference type="InterPro" id="IPR010987">
    <property type="entry name" value="Glutathione-S-Trfase_C-like"/>
</dbReference>
<sequence length="239" mass="26572">MPYELHYWPMIQGRGEFVRLALEEAGADYVDVARRDDEAGGIGPMLDRLSDPDDPRPPLAPPFLRDGEIVIGQSAAILLYLGPRLGLVGASERDRIWTHQLQLTVADAVDEAHDTHHPVGVGLYYADQKPEALRRAAEFRVARIPKYLGYFERVLAANGGARLVGADLSYADLSLFQLVAGLLYAFPKSTAAALRTNPRVARLHETVAQRPRLAAYLGSERRIPFTEDGIFRRYPELDP</sequence>
<feature type="domain" description="GST N-terminal" evidence="1">
    <location>
        <begin position="1"/>
        <end position="89"/>
    </location>
</feature>
<organism evidence="3 4">
    <name type="scientific">Methylobacterium oryzae</name>
    <dbReference type="NCBI Taxonomy" id="334852"/>
    <lineage>
        <taxon>Bacteria</taxon>
        <taxon>Pseudomonadati</taxon>
        <taxon>Pseudomonadota</taxon>
        <taxon>Alphaproteobacteria</taxon>
        <taxon>Hyphomicrobiales</taxon>
        <taxon>Methylobacteriaceae</taxon>
        <taxon>Methylobacterium</taxon>
    </lineage>
</organism>
<dbReference type="PANTHER" id="PTHR11571:SF263">
    <property type="entry name" value="GLUTATHIONE S-TRANSFERASE"/>
    <property type="match status" value="1"/>
</dbReference>
<accession>A0ABU7TKT5</accession>
<name>A0ABU7TKT5_9HYPH</name>
<evidence type="ECO:0000313" key="4">
    <source>
        <dbReference type="Proteomes" id="UP001355206"/>
    </source>
</evidence>
<dbReference type="SUPFAM" id="SSF47616">
    <property type="entry name" value="GST C-terminal domain-like"/>
    <property type="match status" value="1"/>
</dbReference>
<dbReference type="InterPro" id="IPR036282">
    <property type="entry name" value="Glutathione-S-Trfase_C_sf"/>
</dbReference>
<dbReference type="CDD" id="cd03039">
    <property type="entry name" value="GST_N_Sigma_like"/>
    <property type="match status" value="1"/>
</dbReference>
<dbReference type="Gene3D" id="3.40.30.10">
    <property type="entry name" value="Glutaredoxin"/>
    <property type="match status" value="1"/>
</dbReference>
<evidence type="ECO:0000259" key="1">
    <source>
        <dbReference type="PROSITE" id="PS50404"/>
    </source>
</evidence>
<protein>
    <submittedName>
        <fullName evidence="3">Glutathione S-transferase</fullName>
    </submittedName>
</protein>
<dbReference type="Pfam" id="PF14497">
    <property type="entry name" value="GST_C_3"/>
    <property type="match status" value="1"/>
</dbReference>
<dbReference type="Proteomes" id="UP001355206">
    <property type="component" value="Unassembled WGS sequence"/>
</dbReference>
<dbReference type="InterPro" id="IPR050213">
    <property type="entry name" value="GST_superfamily"/>
</dbReference>
<dbReference type="InterPro" id="IPR004045">
    <property type="entry name" value="Glutathione_S-Trfase_N"/>
</dbReference>
<feature type="domain" description="GST C-terminal" evidence="2">
    <location>
        <begin position="98"/>
        <end position="225"/>
    </location>
</feature>
<dbReference type="RefSeq" id="WP_331301356.1">
    <property type="nucleotide sequence ID" value="NZ_MLCA01000001.1"/>
</dbReference>